<evidence type="ECO:0000313" key="3">
    <source>
        <dbReference type="Proteomes" id="UP000708208"/>
    </source>
</evidence>
<name>A0A8J2P0L5_9HEXA</name>
<dbReference type="EMBL" id="CAJVCH010064383">
    <property type="protein sequence ID" value="CAG7719764.1"/>
    <property type="molecule type" value="Genomic_DNA"/>
</dbReference>
<dbReference type="AlphaFoldDB" id="A0A8J2P0L5"/>
<sequence>MAQGLKRLCHAAMSKAFANISAYEGYDSMKENDLSPKYYFNSTKIYMLINENTEILPVKDEWLKHRRSRICENLVWTLSQLLCFRLNHHNYPSPKTSLAPGRQGWRRNGLKRTGKTSSE</sequence>
<feature type="compositionally biased region" description="Basic residues" evidence="1">
    <location>
        <begin position="104"/>
        <end position="119"/>
    </location>
</feature>
<gene>
    <name evidence="2" type="ORF">AFUS01_LOCUS9070</name>
</gene>
<comment type="caution">
    <text evidence="2">The sequence shown here is derived from an EMBL/GenBank/DDBJ whole genome shotgun (WGS) entry which is preliminary data.</text>
</comment>
<organism evidence="2 3">
    <name type="scientific">Allacma fusca</name>
    <dbReference type="NCBI Taxonomy" id="39272"/>
    <lineage>
        <taxon>Eukaryota</taxon>
        <taxon>Metazoa</taxon>
        <taxon>Ecdysozoa</taxon>
        <taxon>Arthropoda</taxon>
        <taxon>Hexapoda</taxon>
        <taxon>Collembola</taxon>
        <taxon>Symphypleona</taxon>
        <taxon>Sminthuridae</taxon>
        <taxon>Allacma</taxon>
    </lineage>
</organism>
<evidence type="ECO:0000256" key="1">
    <source>
        <dbReference type="SAM" id="MobiDB-lite"/>
    </source>
</evidence>
<protein>
    <submittedName>
        <fullName evidence="2">Uncharacterized protein</fullName>
    </submittedName>
</protein>
<proteinExistence type="predicted"/>
<accession>A0A8J2P0L5</accession>
<reference evidence="2" key="1">
    <citation type="submission" date="2021-06" db="EMBL/GenBank/DDBJ databases">
        <authorList>
            <person name="Hodson N. C."/>
            <person name="Mongue J. A."/>
            <person name="Jaron S. K."/>
        </authorList>
    </citation>
    <scope>NUCLEOTIDE SEQUENCE</scope>
</reference>
<keyword evidence="3" id="KW-1185">Reference proteome</keyword>
<feature type="region of interest" description="Disordered" evidence="1">
    <location>
        <begin position="91"/>
        <end position="119"/>
    </location>
</feature>
<dbReference type="Proteomes" id="UP000708208">
    <property type="component" value="Unassembled WGS sequence"/>
</dbReference>
<evidence type="ECO:0000313" key="2">
    <source>
        <dbReference type="EMBL" id="CAG7719764.1"/>
    </source>
</evidence>